<dbReference type="AlphaFoldDB" id="A0A370Q971"/>
<sequence length="55" mass="6362">MKEYKVLKSTFNWTENIQKFEDLLNTHARQGWAVKDIELIGGSGAHFIALLEKNK</sequence>
<proteinExistence type="predicted"/>
<dbReference type="RefSeq" id="WP_115124307.1">
    <property type="nucleotide sequence ID" value="NZ_QRAO01000004.1"/>
</dbReference>
<dbReference type="EMBL" id="QRAO01000004">
    <property type="protein sequence ID" value="RDK84897.1"/>
    <property type="molecule type" value="Genomic_DNA"/>
</dbReference>
<gene>
    <name evidence="1" type="ORF">C8D94_104281</name>
</gene>
<evidence type="ECO:0000313" key="1">
    <source>
        <dbReference type="EMBL" id="RDK84897.1"/>
    </source>
</evidence>
<organism evidence="1 2">
    <name type="scientific">Marinirhabdus gelatinilytica</name>
    <dbReference type="NCBI Taxonomy" id="1703343"/>
    <lineage>
        <taxon>Bacteria</taxon>
        <taxon>Pseudomonadati</taxon>
        <taxon>Bacteroidota</taxon>
        <taxon>Flavobacteriia</taxon>
        <taxon>Flavobacteriales</taxon>
        <taxon>Flavobacteriaceae</taxon>
    </lineage>
</organism>
<dbReference type="InterPro" id="IPR025234">
    <property type="entry name" value="YjzH-like"/>
</dbReference>
<dbReference type="Proteomes" id="UP000255317">
    <property type="component" value="Unassembled WGS sequence"/>
</dbReference>
<keyword evidence="2" id="KW-1185">Reference proteome</keyword>
<comment type="caution">
    <text evidence="1">The sequence shown here is derived from an EMBL/GenBank/DDBJ whole genome shotgun (WGS) entry which is preliminary data.</text>
</comment>
<dbReference type="OrthoDB" id="1202795at2"/>
<name>A0A370Q971_9FLAO</name>
<evidence type="ECO:0000313" key="2">
    <source>
        <dbReference type="Proteomes" id="UP000255317"/>
    </source>
</evidence>
<protein>
    <submittedName>
        <fullName evidence="1">Uncharacterized protein DUF4177</fullName>
    </submittedName>
</protein>
<reference evidence="1 2" key="1">
    <citation type="submission" date="2018-07" db="EMBL/GenBank/DDBJ databases">
        <title>Genomic Encyclopedia of Type Strains, Phase IV (KMG-IV): sequencing the most valuable type-strain genomes for metagenomic binning, comparative biology and taxonomic classification.</title>
        <authorList>
            <person name="Goeker M."/>
        </authorList>
    </citation>
    <scope>NUCLEOTIDE SEQUENCE [LARGE SCALE GENOMIC DNA]</scope>
    <source>
        <strain evidence="1 2">DSM 101478</strain>
    </source>
</reference>
<accession>A0A370Q971</accession>
<dbReference type="Pfam" id="PF13783">
    <property type="entry name" value="DUF4177"/>
    <property type="match status" value="1"/>
</dbReference>